<dbReference type="InterPro" id="IPR014710">
    <property type="entry name" value="RmlC-like_jellyroll"/>
</dbReference>
<dbReference type="EMBL" id="JBHTLT010000131">
    <property type="protein sequence ID" value="MFD1206866.1"/>
    <property type="molecule type" value="Genomic_DNA"/>
</dbReference>
<dbReference type="Proteomes" id="UP001597231">
    <property type="component" value="Unassembled WGS sequence"/>
</dbReference>
<evidence type="ECO:0000313" key="1">
    <source>
        <dbReference type="EMBL" id="MFD1206866.1"/>
    </source>
</evidence>
<sequence>MKIIRLEELEGKSLTQYDSKMVMRKILMTEQPVHVGIVDLEIGGVIGFHEATVPQVLVVIEGEGIVRTGMDDGERVEAGEAVFWQKGEWHETATKYGMRGIIIESEGLNLSSLIGNIK</sequence>
<accession>A0ABW3U1D3</accession>
<dbReference type="InterPro" id="IPR011051">
    <property type="entry name" value="RmlC_Cupin_sf"/>
</dbReference>
<evidence type="ECO:0000313" key="2">
    <source>
        <dbReference type="Proteomes" id="UP001597231"/>
    </source>
</evidence>
<keyword evidence="2" id="KW-1185">Reference proteome</keyword>
<gene>
    <name evidence="1" type="ORF">ACFQ38_17350</name>
</gene>
<reference evidence="2" key="1">
    <citation type="journal article" date="2019" name="Int. J. Syst. Evol. Microbiol.">
        <title>The Global Catalogue of Microorganisms (GCM) 10K type strain sequencing project: providing services to taxonomists for standard genome sequencing and annotation.</title>
        <authorList>
            <consortium name="The Broad Institute Genomics Platform"/>
            <consortium name="The Broad Institute Genome Sequencing Center for Infectious Disease"/>
            <person name="Wu L."/>
            <person name="Ma J."/>
        </authorList>
    </citation>
    <scope>NUCLEOTIDE SEQUENCE [LARGE SCALE GENOMIC DNA]</scope>
    <source>
        <strain evidence="2">CCUG 53915</strain>
    </source>
</reference>
<organism evidence="1 2">
    <name type="scientific">Sporosarcina contaminans</name>
    <dbReference type="NCBI Taxonomy" id="633403"/>
    <lineage>
        <taxon>Bacteria</taxon>
        <taxon>Bacillati</taxon>
        <taxon>Bacillota</taxon>
        <taxon>Bacilli</taxon>
        <taxon>Bacillales</taxon>
        <taxon>Caryophanaceae</taxon>
        <taxon>Sporosarcina</taxon>
    </lineage>
</organism>
<dbReference type="SUPFAM" id="SSF51182">
    <property type="entry name" value="RmlC-like cupins"/>
    <property type="match status" value="1"/>
</dbReference>
<name>A0ABW3U1D3_9BACL</name>
<comment type="caution">
    <text evidence="1">The sequence shown here is derived from an EMBL/GenBank/DDBJ whole genome shotgun (WGS) entry which is preliminary data.</text>
</comment>
<dbReference type="Gene3D" id="2.60.120.10">
    <property type="entry name" value="Jelly Rolls"/>
    <property type="match status" value="1"/>
</dbReference>
<dbReference type="RefSeq" id="WP_336823413.1">
    <property type="nucleotide sequence ID" value="NZ_JBHTLT010000131.1"/>
</dbReference>
<proteinExistence type="predicted"/>
<protein>
    <submittedName>
        <fullName evidence="1">Cupin domain-containing protein</fullName>
    </submittedName>
</protein>